<keyword evidence="3" id="KW-1003">Cell membrane</keyword>
<dbReference type="AlphaFoldDB" id="A0A1I2EJ50"/>
<evidence type="ECO:0000256" key="1">
    <source>
        <dbReference type="ARBA" id="ARBA00004651"/>
    </source>
</evidence>
<evidence type="ECO:0000256" key="3">
    <source>
        <dbReference type="ARBA" id="ARBA00022475"/>
    </source>
</evidence>
<dbReference type="Pfam" id="PF02687">
    <property type="entry name" value="FtsX"/>
    <property type="match status" value="1"/>
</dbReference>
<gene>
    <name evidence="9" type="ORF">SAMN05444380_1237</name>
</gene>
<keyword evidence="10" id="KW-1185">Reference proteome</keyword>
<dbReference type="InParanoid" id="A0A1I2EJ50"/>
<reference evidence="9 10" key="1">
    <citation type="submission" date="2016-10" db="EMBL/GenBank/DDBJ databases">
        <authorList>
            <person name="de Groot N.N."/>
        </authorList>
    </citation>
    <scope>NUCLEOTIDE SEQUENCE [LARGE SCALE GENOMIC DNA]</scope>
    <source>
        <strain evidence="9 10">DSM 19012</strain>
    </source>
</reference>
<feature type="transmembrane region" description="Helical" evidence="7">
    <location>
        <begin position="366"/>
        <end position="386"/>
    </location>
</feature>
<sequence length="403" mass="44763">MLFKIAWRNIWRSPVRSWIIISALTVGMFAGIFSATFINGWMMQRLHDGVETETGHLQIFRDGYRKHPEVSVSFNSELATVVSENPLIKGISPRIMVQGMAASTETARGVKINGIDPDAEKAVLNLHEKIIEGDWFESPYKRPIVIGQKLAGQLQLKLKSRIILRFQDVDGNITGGAFRVAGIFKTNNTAFDEANVWVKKENLASLLGVSADKCHSLVVRLSDADKAMVVARELQSELTGMEVVPWKELSPELGYMTELGNTYLYLFVIIILLALGFGIINTMLMVVLERVREIGMLMSVGMSRRRIFLMIVLETVMLSSAGGMSGILLGMIAVWRLSYTGIDLSVWSTGLTEMGFDPIIYPEWDVALVLNIALLVVITGILASLYPAWKALKLKPSEAVRTI</sequence>
<evidence type="ECO:0000256" key="6">
    <source>
        <dbReference type="ARBA" id="ARBA00023136"/>
    </source>
</evidence>
<proteinExistence type="inferred from homology"/>
<feature type="transmembrane region" description="Helical" evidence="7">
    <location>
        <begin position="263"/>
        <end position="287"/>
    </location>
</feature>
<accession>A0A1I2EJ50</accession>
<keyword evidence="6 7" id="KW-0472">Membrane</keyword>
<organism evidence="9 10">
    <name type="scientific">Thermophagus xiamenensis</name>
    <dbReference type="NCBI Taxonomy" id="385682"/>
    <lineage>
        <taxon>Bacteria</taxon>
        <taxon>Pseudomonadati</taxon>
        <taxon>Bacteroidota</taxon>
        <taxon>Bacteroidia</taxon>
        <taxon>Marinilabiliales</taxon>
        <taxon>Marinilabiliaceae</taxon>
        <taxon>Thermophagus</taxon>
    </lineage>
</organism>
<feature type="transmembrane region" description="Helical" evidence="7">
    <location>
        <begin position="307"/>
        <end position="335"/>
    </location>
</feature>
<dbReference type="PANTHER" id="PTHR30489:SF0">
    <property type="entry name" value="LIPOPROTEIN-RELEASING SYSTEM TRANSMEMBRANE PROTEIN LOLE"/>
    <property type="match status" value="1"/>
</dbReference>
<keyword evidence="5 7" id="KW-1133">Transmembrane helix</keyword>
<evidence type="ECO:0000256" key="5">
    <source>
        <dbReference type="ARBA" id="ARBA00022989"/>
    </source>
</evidence>
<keyword evidence="9" id="KW-0449">Lipoprotein</keyword>
<evidence type="ECO:0000256" key="4">
    <source>
        <dbReference type="ARBA" id="ARBA00022692"/>
    </source>
</evidence>
<keyword evidence="4 7" id="KW-0812">Transmembrane</keyword>
<evidence type="ECO:0000256" key="7">
    <source>
        <dbReference type="SAM" id="Phobius"/>
    </source>
</evidence>
<evidence type="ECO:0000256" key="2">
    <source>
        <dbReference type="ARBA" id="ARBA00005236"/>
    </source>
</evidence>
<dbReference type="RefSeq" id="WP_010528746.1">
    <property type="nucleotide sequence ID" value="NZ_AFSL01000096.1"/>
</dbReference>
<comment type="subcellular location">
    <subcellularLocation>
        <location evidence="1">Cell membrane</location>
        <topology evidence="1">Multi-pass membrane protein</topology>
    </subcellularLocation>
</comment>
<dbReference type="eggNOG" id="COG4591">
    <property type="taxonomic scope" value="Bacteria"/>
</dbReference>
<dbReference type="GO" id="GO:0044874">
    <property type="term" value="P:lipoprotein localization to outer membrane"/>
    <property type="evidence" value="ECO:0007669"/>
    <property type="project" value="TreeGrafter"/>
</dbReference>
<feature type="domain" description="ABC3 transporter permease C-terminal" evidence="8">
    <location>
        <begin position="266"/>
        <end position="396"/>
    </location>
</feature>
<comment type="similarity">
    <text evidence="2">Belongs to the ABC-4 integral membrane protein family. LolC/E subfamily.</text>
</comment>
<dbReference type="InterPro" id="IPR051447">
    <property type="entry name" value="Lipoprotein-release_system"/>
</dbReference>
<evidence type="ECO:0000313" key="10">
    <source>
        <dbReference type="Proteomes" id="UP000181976"/>
    </source>
</evidence>
<evidence type="ECO:0000259" key="8">
    <source>
        <dbReference type="Pfam" id="PF02687"/>
    </source>
</evidence>
<protein>
    <submittedName>
        <fullName evidence="9">ABC-type transport system, involved in lipoprotein release, permease component</fullName>
    </submittedName>
</protein>
<name>A0A1I2EJ50_9BACT</name>
<dbReference type="InterPro" id="IPR003838">
    <property type="entry name" value="ABC3_permease_C"/>
</dbReference>
<dbReference type="STRING" id="385682.SAMN05444380_1237"/>
<dbReference type="OrthoDB" id="9784014at2"/>
<dbReference type="PANTHER" id="PTHR30489">
    <property type="entry name" value="LIPOPROTEIN-RELEASING SYSTEM TRANSMEMBRANE PROTEIN LOLE"/>
    <property type="match status" value="1"/>
</dbReference>
<dbReference type="GO" id="GO:0098797">
    <property type="term" value="C:plasma membrane protein complex"/>
    <property type="evidence" value="ECO:0007669"/>
    <property type="project" value="TreeGrafter"/>
</dbReference>
<dbReference type="EMBL" id="FONA01000023">
    <property type="protein sequence ID" value="SFE93104.1"/>
    <property type="molecule type" value="Genomic_DNA"/>
</dbReference>
<evidence type="ECO:0000313" key="9">
    <source>
        <dbReference type="EMBL" id="SFE93104.1"/>
    </source>
</evidence>
<dbReference type="Proteomes" id="UP000181976">
    <property type="component" value="Unassembled WGS sequence"/>
</dbReference>
<feature type="transmembrane region" description="Helical" evidence="7">
    <location>
        <begin position="20"/>
        <end position="42"/>
    </location>
</feature>